<name>A0AAN7PK63_9EURO</name>
<dbReference type="InterPro" id="IPR042044">
    <property type="entry name" value="EXOC6PINT-1/Sec15/Tip20_C_dom2"/>
</dbReference>
<dbReference type="GO" id="GO:0060628">
    <property type="term" value="P:regulation of ER to Golgi vesicle-mediated transport"/>
    <property type="evidence" value="ECO:0007669"/>
    <property type="project" value="TreeGrafter"/>
</dbReference>
<dbReference type="EMBL" id="JAVRRJ010000012">
    <property type="protein sequence ID" value="KAK5080752.1"/>
    <property type="molecule type" value="Genomic_DNA"/>
</dbReference>
<organism evidence="1 2">
    <name type="scientific">Lithohypha guttulata</name>
    <dbReference type="NCBI Taxonomy" id="1690604"/>
    <lineage>
        <taxon>Eukaryota</taxon>
        <taxon>Fungi</taxon>
        <taxon>Dikarya</taxon>
        <taxon>Ascomycota</taxon>
        <taxon>Pezizomycotina</taxon>
        <taxon>Eurotiomycetes</taxon>
        <taxon>Chaetothyriomycetidae</taxon>
        <taxon>Chaetothyriales</taxon>
        <taxon>Trichomeriaceae</taxon>
        <taxon>Lithohypha</taxon>
    </lineage>
</organism>
<keyword evidence="2" id="KW-1185">Reference proteome</keyword>
<dbReference type="GO" id="GO:0006888">
    <property type="term" value="P:endoplasmic reticulum to Golgi vesicle-mediated transport"/>
    <property type="evidence" value="ECO:0007669"/>
    <property type="project" value="InterPro"/>
</dbReference>
<gene>
    <name evidence="1" type="ORF">LTR05_008457</name>
</gene>
<dbReference type="PROSITE" id="PS51386">
    <property type="entry name" value="RINT1_TIP20"/>
    <property type="match status" value="1"/>
</dbReference>
<dbReference type="AlphaFoldDB" id="A0AAN7PK63"/>
<dbReference type="Gene3D" id="1.20.58.670">
    <property type="entry name" value="Dsl1p vesicle tethering complex, Tip20p subunit, domain D"/>
    <property type="match status" value="1"/>
</dbReference>
<comment type="caution">
    <text evidence="1">The sequence shown here is derived from an EMBL/GenBank/DDBJ whole genome shotgun (WGS) entry which is preliminary data.</text>
</comment>
<dbReference type="GO" id="GO:0070939">
    <property type="term" value="C:Dsl1/NZR complex"/>
    <property type="evidence" value="ECO:0007669"/>
    <property type="project" value="InterPro"/>
</dbReference>
<dbReference type="PANTHER" id="PTHR13520:SF0">
    <property type="entry name" value="RAD50-INTERACTING PROTEIN 1"/>
    <property type="match status" value="1"/>
</dbReference>
<dbReference type="Pfam" id="PF04437">
    <property type="entry name" value="RINT1_TIP1"/>
    <property type="match status" value="1"/>
</dbReference>
<evidence type="ECO:0000313" key="2">
    <source>
        <dbReference type="Proteomes" id="UP001309876"/>
    </source>
</evidence>
<dbReference type="Proteomes" id="UP001309876">
    <property type="component" value="Unassembled WGS sequence"/>
</dbReference>
<dbReference type="GO" id="GO:0006890">
    <property type="term" value="P:retrograde vesicle-mediated transport, Golgi to endoplasmic reticulum"/>
    <property type="evidence" value="ECO:0007669"/>
    <property type="project" value="InterPro"/>
</dbReference>
<protein>
    <recommendedName>
        <fullName evidence="3">RAD50-interacting protein 1</fullName>
    </recommendedName>
</protein>
<evidence type="ECO:0000313" key="1">
    <source>
        <dbReference type="EMBL" id="KAK5080752.1"/>
    </source>
</evidence>
<proteinExistence type="predicted"/>
<dbReference type="InterPro" id="IPR042042">
    <property type="entry name" value="Tip20p_domB"/>
</dbReference>
<dbReference type="Gene3D" id="1.20.58.1420">
    <property type="entry name" value="Dsl1p vesicle tethering complex, Tip20p subunit, domain B"/>
    <property type="match status" value="1"/>
</dbReference>
<sequence>MATTIARVNTDTSTRVQDYLNDQFQSISDLENIDSLLAKIQEQQTLLKEQLVEAKKDHRHAERVFEEEKASLSDRASRQQADQTDLTRRIQIITQSEVSDDAIRKLDEPLQKLRRIEIAEQYVTTLQHAGRLEDQARSSLPSNPERAIQAYQSLQRLVYDVEDAQSAAEGAASQLVLHLSNIGEALYQSIKHDLENALRKTLDKMKWPAKEVALLQPLVEDWSKQAKLLLQLQEPRLLRAHADSSRQNLQEPIVLLPLSVMVSPLAQRFRYHFYGDKPTNKLDKPEYFFAHVLGLLDQHNGLVTDLLQPVLDSRVQHDDSLDLVYTDAVSSYISALLPMLSAKCLSVLPHLTSQPQLMSHFVRETMSFDTTLQQFWAYNPYPGPLSEWKGLAWDMLTTHGYFDSWLNLEKNFALLRYDKIIDNPDSRSIDYDGVEQGRTKPTKGAIRINDLLEKITERYRMLSSFSQKMKFLMDIQLAIFDRYHQYLHEHFRTYQTQSHTAGRLATGSVTAGEALGLPGLESLAKIFGSAEYLERKMTDWSDDVFFLELWEELQDRASQHQGINGTVGRDLSVEEVASKTSSTIRNTDDILENHTGALFDETASAYRRVREQSESEIVRLLQINAHNSLKSFQAISIWTSLSMTTSDLMQLSPSSALDSFNQTMIPLLGFVAKVLAPTALRRVAKQLCHSIQEEILDRLVLRNSFSAAGANQLRRDMLAISSTIDSNIRLRDEAQRHFVKLNDALVLLSLPIKGSGSQVFDTDGDGWDFEVDENEADADANNEAPLEGGAWGLWQAERAIFADNASARKALQSMGLIDLSESEARNIIKRRIEVNS</sequence>
<dbReference type="PANTHER" id="PTHR13520">
    <property type="entry name" value="RAD50-INTERACTING PROTEIN 1 RINT-1"/>
    <property type="match status" value="1"/>
</dbReference>
<reference evidence="1 2" key="1">
    <citation type="submission" date="2023-08" db="EMBL/GenBank/DDBJ databases">
        <title>Black Yeasts Isolated from many extreme environments.</title>
        <authorList>
            <person name="Coleine C."/>
            <person name="Stajich J.E."/>
            <person name="Selbmann L."/>
        </authorList>
    </citation>
    <scope>NUCLEOTIDE SEQUENCE [LARGE SCALE GENOMIC DNA]</scope>
    <source>
        <strain evidence="1 2">CCFEE 5910</strain>
    </source>
</reference>
<accession>A0AAN7PK63</accession>
<dbReference type="InterPro" id="IPR007528">
    <property type="entry name" value="RINT1_Tip20"/>
</dbReference>
<evidence type="ECO:0008006" key="3">
    <source>
        <dbReference type="Google" id="ProtNLM"/>
    </source>
</evidence>